<evidence type="ECO:0000256" key="3">
    <source>
        <dbReference type="ARBA" id="ARBA00022833"/>
    </source>
</evidence>
<dbReference type="PANTHER" id="PTHR33823">
    <property type="entry name" value="RNA POLYMERASE-BINDING TRANSCRIPTION FACTOR DKSA-RELATED"/>
    <property type="match status" value="1"/>
</dbReference>
<dbReference type="SUPFAM" id="SSF109635">
    <property type="entry name" value="DnaK suppressor protein DksA, alpha-hairpin domain"/>
    <property type="match status" value="1"/>
</dbReference>
<reference evidence="7 8" key="1">
    <citation type="submission" date="2019-11" db="EMBL/GenBank/DDBJ databases">
        <title>Draft genome sequences of five Paenibacillus species of dairy origin.</title>
        <authorList>
            <person name="Olajide A.M."/>
            <person name="Chen S."/>
            <person name="Lapointe G."/>
        </authorList>
    </citation>
    <scope>NUCLEOTIDE SEQUENCE [LARGE SCALE GENOMIC DNA]</scope>
    <source>
        <strain evidence="7 8">3CS1</strain>
    </source>
</reference>
<keyword evidence="8" id="KW-1185">Reference proteome</keyword>
<dbReference type="EMBL" id="WOAA01000008">
    <property type="protein sequence ID" value="MUG66632.1"/>
    <property type="molecule type" value="Genomic_DNA"/>
</dbReference>
<feature type="compositionally biased region" description="Basic and acidic residues" evidence="5">
    <location>
        <begin position="59"/>
        <end position="72"/>
    </location>
</feature>
<protein>
    <submittedName>
        <fullName evidence="7">Conjugal transfer protein TraR</fullName>
    </submittedName>
</protein>
<sequence length="184" mass="20138">MSALTQPQLNELEQRLLQDKARLEQLIGSPEQSGEDSLRDSTGELSAADNHPADLATEEFERSRDLAIHDKQAQELDRIDTALQRMDEGSYGTCAVCGRDIPYERLEALPSTIHCIEHASSHSSEDSRPVEEQVMTPPPSGAGVNRQRNAGQFDDAGAWEAVQDYGTSTSPALSPQPGTDDYKD</sequence>
<comment type="caution">
    <text evidence="7">The sequence shown here is derived from an EMBL/GenBank/DDBJ whole genome shotgun (WGS) entry which is preliminary data.</text>
</comment>
<proteinExistence type="predicted"/>
<organism evidence="7 8">
    <name type="scientific">Paenibacillus campinasensis</name>
    <dbReference type="NCBI Taxonomy" id="66347"/>
    <lineage>
        <taxon>Bacteria</taxon>
        <taxon>Bacillati</taxon>
        <taxon>Bacillota</taxon>
        <taxon>Bacilli</taxon>
        <taxon>Bacillales</taxon>
        <taxon>Paenibacillaceae</taxon>
        <taxon>Paenibacillus</taxon>
    </lineage>
</organism>
<evidence type="ECO:0000256" key="5">
    <source>
        <dbReference type="SAM" id="MobiDB-lite"/>
    </source>
</evidence>
<evidence type="ECO:0000256" key="4">
    <source>
        <dbReference type="PROSITE-ProRule" id="PRU00510"/>
    </source>
</evidence>
<keyword evidence="2" id="KW-0863">Zinc-finger</keyword>
<dbReference type="SUPFAM" id="SSF57716">
    <property type="entry name" value="Glucocorticoid receptor-like (DNA-binding domain)"/>
    <property type="match status" value="1"/>
</dbReference>
<evidence type="ECO:0000259" key="6">
    <source>
        <dbReference type="Pfam" id="PF01258"/>
    </source>
</evidence>
<gene>
    <name evidence="7" type="ORF">GNP94_11535</name>
</gene>
<dbReference type="Pfam" id="PF01258">
    <property type="entry name" value="zf-dskA_traR"/>
    <property type="match status" value="1"/>
</dbReference>
<evidence type="ECO:0000256" key="1">
    <source>
        <dbReference type="ARBA" id="ARBA00022723"/>
    </source>
</evidence>
<dbReference type="Gene3D" id="1.20.120.910">
    <property type="entry name" value="DksA, coiled-coil domain"/>
    <property type="match status" value="1"/>
</dbReference>
<dbReference type="NCBIfam" id="TIGR02890">
    <property type="entry name" value="bacill_yteA"/>
    <property type="match status" value="1"/>
</dbReference>
<keyword evidence="3" id="KW-0862">Zinc</keyword>
<feature type="region of interest" description="Disordered" evidence="5">
    <location>
        <begin position="118"/>
        <end position="184"/>
    </location>
</feature>
<feature type="zinc finger region" description="dksA C4-type" evidence="4">
    <location>
        <begin position="94"/>
        <end position="118"/>
    </location>
</feature>
<keyword evidence="1" id="KW-0479">Metal-binding</keyword>
<dbReference type="PANTHER" id="PTHR33823:SF4">
    <property type="entry name" value="GENERAL STRESS PROTEIN 16O"/>
    <property type="match status" value="1"/>
</dbReference>
<feature type="region of interest" description="Disordered" evidence="5">
    <location>
        <begin position="23"/>
        <end position="72"/>
    </location>
</feature>
<evidence type="ECO:0000313" key="8">
    <source>
        <dbReference type="Proteomes" id="UP000435177"/>
    </source>
</evidence>
<dbReference type="InterPro" id="IPR014240">
    <property type="entry name" value="YteA"/>
</dbReference>
<evidence type="ECO:0000313" key="7">
    <source>
        <dbReference type="EMBL" id="MUG66632.1"/>
    </source>
</evidence>
<dbReference type="Proteomes" id="UP000435177">
    <property type="component" value="Unassembled WGS sequence"/>
</dbReference>
<feature type="compositionally biased region" description="Basic and acidic residues" evidence="5">
    <location>
        <begin position="118"/>
        <end position="131"/>
    </location>
</feature>
<accession>A0ABW9T0P2</accession>
<name>A0ABW9T0P2_9BACL</name>
<dbReference type="InterPro" id="IPR000962">
    <property type="entry name" value="Znf_DskA_TraR"/>
</dbReference>
<dbReference type="RefSeq" id="WP_155618098.1">
    <property type="nucleotide sequence ID" value="NZ_WOAA01000008.1"/>
</dbReference>
<dbReference type="InterPro" id="IPR037187">
    <property type="entry name" value="DnaK_N"/>
</dbReference>
<feature type="domain" description="Zinc finger DksA/TraR C4-type" evidence="6">
    <location>
        <begin position="89"/>
        <end position="117"/>
    </location>
</feature>
<evidence type="ECO:0000256" key="2">
    <source>
        <dbReference type="ARBA" id="ARBA00022771"/>
    </source>
</evidence>
<dbReference type="PROSITE" id="PS51128">
    <property type="entry name" value="ZF_DKSA_2"/>
    <property type="match status" value="1"/>
</dbReference>
<feature type="compositionally biased region" description="Polar residues" evidence="5">
    <location>
        <begin position="165"/>
        <end position="177"/>
    </location>
</feature>